<feature type="region of interest" description="Disordered" evidence="6">
    <location>
        <begin position="395"/>
        <end position="418"/>
    </location>
</feature>
<dbReference type="Gene3D" id="2.60.120.650">
    <property type="entry name" value="Cupin"/>
    <property type="match status" value="1"/>
</dbReference>
<name>A0A2X3F0V8_KLEPN</name>
<dbReference type="GO" id="GO:0046872">
    <property type="term" value="F:metal ion binding"/>
    <property type="evidence" value="ECO:0007669"/>
    <property type="project" value="UniProtKB-KW"/>
</dbReference>
<keyword evidence="5" id="KW-0408">Iron</keyword>
<evidence type="ECO:0000256" key="6">
    <source>
        <dbReference type="SAM" id="MobiDB-lite"/>
    </source>
</evidence>
<dbReference type="GO" id="GO:0016706">
    <property type="term" value="F:2-oxoglutarate-dependent dioxygenase activity"/>
    <property type="evidence" value="ECO:0007669"/>
    <property type="project" value="TreeGrafter"/>
</dbReference>
<organism evidence="8 9">
    <name type="scientific">Klebsiella pneumoniae</name>
    <dbReference type="NCBI Taxonomy" id="573"/>
    <lineage>
        <taxon>Bacteria</taxon>
        <taxon>Pseudomonadati</taxon>
        <taxon>Pseudomonadota</taxon>
        <taxon>Gammaproteobacteria</taxon>
        <taxon>Enterobacterales</taxon>
        <taxon>Enterobacteriaceae</taxon>
        <taxon>Klebsiella/Raoultella group</taxon>
        <taxon>Klebsiella</taxon>
        <taxon>Klebsiella pneumoniae complex</taxon>
    </lineage>
</organism>
<reference evidence="8 9" key="1">
    <citation type="submission" date="2018-06" db="EMBL/GenBank/DDBJ databases">
        <authorList>
            <consortium name="Pathogen Informatics"/>
            <person name="Doyle S."/>
        </authorList>
    </citation>
    <scope>NUCLEOTIDE SEQUENCE [LARGE SCALE GENOMIC DNA]</scope>
    <source>
        <strain evidence="8 9">NCTC9128</strain>
    </source>
</reference>
<dbReference type="EMBL" id="UAWN01000017">
    <property type="protein sequence ID" value="SQC42161.1"/>
    <property type="molecule type" value="Genomic_DNA"/>
</dbReference>
<keyword evidence="3" id="KW-0223">Dioxygenase</keyword>
<evidence type="ECO:0000256" key="1">
    <source>
        <dbReference type="ARBA" id="ARBA00001954"/>
    </source>
</evidence>
<dbReference type="AlphaFoldDB" id="A0A2X3F0V8"/>
<evidence type="ECO:0000259" key="7">
    <source>
        <dbReference type="PROSITE" id="PS51184"/>
    </source>
</evidence>
<dbReference type="SMART" id="SM00558">
    <property type="entry name" value="JmjC"/>
    <property type="match status" value="1"/>
</dbReference>
<dbReference type="PANTHER" id="PTHR13096">
    <property type="entry name" value="MINA53 MYC INDUCED NUCLEAR ANTIGEN"/>
    <property type="match status" value="1"/>
</dbReference>
<dbReference type="Gene3D" id="3.40.366.30">
    <property type="entry name" value="50S ribosomal protein L16 arginine hydroxylase, Chain A, Domain 2"/>
    <property type="match status" value="1"/>
</dbReference>
<accession>A0A2X3F0V8</accession>
<dbReference type="InterPro" id="IPR039994">
    <property type="entry name" value="NO66-like"/>
</dbReference>
<gene>
    <name evidence="8" type="ORF">NCTC9128_07591</name>
</gene>
<sequence length="418" mass="48049">MDYQLTLNWPDFIERYWQKRPVVLKRGFANFIDPLSPDELAGLAMESEVDSRLVSHQDGKWQVSHGPFESYDHLSENNWSLLVQAVNHWHEPSAALMHPFRALPDWRIDDLMISFSVPGGGVGPHLDQYDVFIIQGTGRRRWRVGEKVPMKQHCPHPDLLQVDPFEAIIDEEMEPGDILYIPPGFPHEGYSLENSLNYSVGYRAPNARELFSGFADYVLQRELGSQRYADPDVPSRDHPADILPTELDRLREMMLGLINQPEHFKQWFGEFITQSRHELDVAPPEPPYQPDEIYDALQQGDTLERLGGLRVLRIDGEVFVNGEKINSPHRPALDALATHLTLRADHFWRCAGRSFFPRHAGSAGQQRLLVLWRLSHHPARRRCACRAYGFRGHRLDRRPDKAKPPSGILSDTRPYRAA</sequence>
<dbReference type="Pfam" id="PF20514">
    <property type="entry name" value="WHD_ROXA"/>
    <property type="match status" value="1"/>
</dbReference>
<comment type="cofactor">
    <cofactor evidence="1">
        <name>Fe(2+)</name>
        <dbReference type="ChEBI" id="CHEBI:29033"/>
    </cofactor>
</comment>
<evidence type="ECO:0000256" key="3">
    <source>
        <dbReference type="ARBA" id="ARBA00022964"/>
    </source>
</evidence>
<dbReference type="InterPro" id="IPR003347">
    <property type="entry name" value="JmjC_dom"/>
</dbReference>
<keyword evidence="2" id="KW-0479">Metal-binding</keyword>
<proteinExistence type="predicted"/>
<evidence type="ECO:0000313" key="8">
    <source>
        <dbReference type="EMBL" id="SQC42161.1"/>
    </source>
</evidence>
<feature type="domain" description="JmjC" evidence="7">
    <location>
        <begin position="92"/>
        <end position="219"/>
    </location>
</feature>
<dbReference type="PROSITE" id="PS51184">
    <property type="entry name" value="JMJC"/>
    <property type="match status" value="1"/>
</dbReference>
<dbReference type="PANTHER" id="PTHR13096:SF8">
    <property type="entry name" value="RIBOSOMAL OXYGENASE 1"/>
    <property type="match status" value="1"/>
</dbReference>
<dbReference type="Pfam" id="PF08007">
    <property type="entry name" value="JmjC_2"/>
    <property type="match status" value="1"/>
</dbReference>
<evidence type="ECO:0000256" key="2">
    <source>
        <dbReference type="ARBA" id="ARBA00022723"/>
    </source>
</evidence>
<dbReference type="Proteomes" id="UP000251088">
    <property type="component" value="Unassembled WGS sequence"/>
</dbReference>
<dbReference type="FunFam" id="2.60.120.650:FF:000012">
    <property type="entry name" value="Cupin superfamily protein family"/>
    <property type="match status" value="1"/>
</dbReference>
<dbReference type="SUPFAM" id="SSF51197">
    <property type="entry name" value="Clavaminate synthase-like"/>
    <property type="match status" value="1"/>
</dbReference>
<evidence type="ECO:0000256" key="5">
    <source>
        <dbReference type="ARBA" id="ARBA00023004"/>
    </source>
</evidence>
<keyword evidence="4" id="KW-0560">Oxidoreductase</keyword>
<protein>
    <submittedName>
        <fullName evidence="8">Putative enzyme</fullName>
    </submittedName>
</protein>
<dbReference type="InterPro" id="IPR046799">
    <property type="entry name" value="ROXA-like_wH"/>
</dbReference>
<evidence type="ECO:0000256" key="4">
    <source>
        <dbReference type="ARBA" id="ARBA00023002"/>
    </source>
</evidence>
<evidence type="ECO:0000313" key="9">
    <source>
        <dbReference type="Proteomes" id="UP000251088"/>
    </source>
</evidence>